<evidence type="ECO:0000313" key="2">
    <source>
        <dbReference type="EMBL" id="BAE51688.1"/>
    </source>
</evidence>
<dbReference type="Pfam" id="PF01183">
    <property type="entry name" value="Glyco_hydro_25"/>
    <property type="match status" value="1"/>
</dbReference>
<dbReference type="Gene3D" id="3.20.20.80">
    <property type="entry name" value="Glycosidases"/>
    <property type="match status" value="1"/>
</dbReference>
<dbReference type="Proteomes" id="UP000007058">
    <property type="component" value="Chromosome"/>
</dbReference>
<dbReference type="EMBL" id="AP007255">
    <property type="protein sequence ID" value="BAE51688.1"/>
    <property type="molecule type" value="Genomic_DNA"/>
</dbReference>
<dbReference type="InterPro" id="IPR017853">
    <property type="entry name" value="GH"/>
</dbReference>
<sequence length="278" mass="30012">MQRRGFLAGSLALGLAACAGEPARPARPPRAKATPGVVDEPALAGLNAVIDLHHANGVKSFTAARDGSGVLAVIHKASEGDWQDPRYEERRAGAMDAGLLWGAYHFGTRQHPGRAQAQMFLAAARPDPATLLVLDLELNERAPGNTMQIDAAEDFVREIAATTGRLPLLYCHPAWADGDTLPSAKGSASLGGAVMPGTALAACDLWLADYRYEPELPRAWDGRGWRLWQYAGDDARTGGPFRDRSREVRGIERCDRSVFAGNRDELYRWWGSVGRVGA</sequence>
<dbReference type="HOGENOM" id="CLU_1000412_0_0_5"/>
<dbReference type="PROSITE" id="PS51257">
    <property type="entry name" value="PROKAR_LIPOPROTEIN"/>
    <property type="match status" value="1"/>
</dbReference>
<evidence type="ECO:0000313" key="3">
    <source>
        <dbReference type="Proteomes" id="UP000007058"/>
    </source>
</evidence>
<dbReference type="CDD" id="cd00599">
    <property type="entry name" value="GH25_muramidase"/>
    <property type="match status" value="1"/>
</dbReference>
<protein>
    <submittedName>
        <fullName evidence="2">Lyzozyme M1</fullName>
    </submittedName>
</protein>
<dbReference type="PANTHER" id="PTHR34135:SF2">
    <property type="entry name" value="LYSOZYME"/>
    <property type="match status" value="1"/>
</dbReference>
<keyword evidence="3" id="KW-1185">Reference proteome</keyword>
<comment type="similarity">
    <text evidence="1">Belongs to the glycosyl hydrolase 25 family.</text>
</comment>
<dbReference type="PROSITE" id="PS51904">
    <property type="entry name" value="GLYCOSYL_HYDROL_F25_2"/>
    <property type="match status" value="1"/>
</dbReference>
<dbReference type="InterPro" id="IPR002053">
    <property type="entry name" value="Glyco_hydro_25"/>
</dbReference>
<dbReference type="AlphaFoldDB" id="Q2W387"/>
<dbReference type="PANTHER" id="PTHR34135">
    <property type="entry name" value="LYSOZYME"/>
    <property type="match status" value="1"/>
</dbReference>
<dbReference type="OrthoDB" id="5298492at2"/>
<dbReference type="GO" id="GO:0016998">
    <property type="term" value="P:cell wall macromolecule catabolic process"/>
    <property type="evidence" value="ECO:0007669"/>
    <property type="project" value="InterPro"/>
</dbReference>
<evidence type="ECO:0000256" key="1">
    <source>
        <dbReference type="ARBA" id="ARBA00010646"/>
    </source>
</evidence>
<reference evidence="2 3" key="1">
    <citation type="journal article" date="2005" name="DNA Res.">
        <title>Complete genome sequence of the facultative anaerobic magnetotactic bacterium Magnetospirillum sp. strain AMB-1.</title>
        <authorList>
            <person name="Matsunaga T."/>
            <person name="Okamura Y."/>
            <person name="Fukuda Y."/>
            <person name="Wahyudi A.T."/>
            <person name="Murase Y."/>
            <person name="Takeyama H."/>
        </authorList>
    </citation>
    <scope>NUCLEOTIDE SEQUENCE [LARGE SCALE GENOMIC DNA]</scope>
    <source>
        <strain evidence="3">ATCC 700264 / AMB-1</strain>
    </source>
</reference>
<dbReference type="CAZy" id="GH25">
    <property type="family name" value="Glycoside Hydrolase Family 25"/>
</dbReference>
<dbReference type="InterPro" id="IPR006311">
    <property type="entry name" value="TAT_signal"/>
</dbReference>
<proteinExistence type="inferred from homology"/>
<dbReference type="STRING" id="342108.amb2884"/>
<organism evidence="2 3">
    <name type="scientific">Paramagnetospirillum magneticum (strain ATCC 700264 / AMB-1)</name>
    <name type="common">Magnetospirillum magneticum</name>
    <dbReference type="NCBI Taxonomy" id="342108"/>
    <lineage>
        <taxon>Bacteria</taxon>
        <taxon>Pseudomonadati</taxon>
        <taxon>Pseudomonadota</taxon>
        <taxon>Alphaproteobacteria</taxon>
        <taxon>Rhodospirillales</taxon>
        <taxon>Magnetospirillaceae</taxon>
        <taxon>Paramagnetospirillum</taxon>
    </lineage>
</organism>
<dbReference type="GO" id="GO:0009253">
    <property type="term" value="P:peptidoglycan catabolic process"/>
    <property type="evidence" value="ECO:0007669"/>
    <property type="project" value="InterPro"/>
</dbReference>
<dbReference type="GO" id="GO:0016052">
    <property type="term" value="P:carbohydrate catabolic process"/>
    <property type="evidence" value="ECO:0007669"/>
    <property type="project" value="TreeGrafter"/>
</dbReference>
<accession>Q2W387</accession>
<gene>
    <name evidence="2" type="ordered locus">amb2884</name>
</gene>
<dbReference type="GO" id="GO:0003796">
    <property type="term" value="F:lysozyme activity"/>
    <property type="evidence" value="ECO:0007669"/>
    <property type="project" value="InterPro"/>
</dbReference>
<dbReference type="SUPFAM" id="SSF51445">
    <property type="entry name" value="(Trans)glycosidases"/>
    <property type="match status" value="1"/>
</dbReference>
<dbReference type="KEGG" id="mag:amb2884"/>
<name>Q2W387_PARM1</name>
<dbReference type="PROSITE" id="PS51318">
    <property type="entry name" value="TAT"/>
    <property type="match status" value="1"/>
</dbReference>